<gene>
    <name evidence="6 9" type="primary">map</name>
    <name evidence="9" type="ORF">COT42_04840</name>
</gene>
<evidence type="ECO:0000259" key="8">
    <source>
        <dbReference type="Pfam" id="PF00557"/>
    </source>
</evidence>
<feature type="binding site" evidence="6">
    <location>
        <position position="79"/>
    </location>
    <ligand>
        <name>substrate</name>
    </ligand>
</feature>
<comment type="subunit">
    <text evidence="6">Monomer.</text>
</comment>
<feature type="domain" description="Peptidase M24" evidence="8">
    <location>
        <begin position="13"/>
        <end position="239"/>
    </location>
</feature>
<dbReference type="EC" id="3.4.11.18" evidence="6 7"/>
<keyword evidence="5 6" id="KW-0378">Hydrolase</keyword>
<dbReference type="NCBIfam" id="TIGR00500">
    <property type="entry name" value="met_pdase_I"/>
    <property type="match status" value="1"/>
</dbReference>
<dbReference type="InterPro" id="IPR002467">
    <property type="entry name" value="Pept_M24A_MAP1"/>
</dbReference>
<feature type="binding site" evidence="6">
    <location>
        <position position="107"/>
    </location>
    <ligand>
        <name>a divalent metal cation</name>
        <dbReference type="ChEBI" id="CHEBI:60240"/>
        <label>2</label>
        <note>catalytic</note>
    </ligand>
</feature>
<organism evidence="9 10">
    <name type="scientific">Candidatus Saganbacteria bacterium CG08_land_8_20_14_0_20_45_16</name>
    <dbReference type="NCBI Taxonomy" id="2014293"/>
    <lineage>
        <taxon>Bacteria</taxon>
        <taxon>Bacillati</taxon>
        <taxon>Saganbacteria</taxon>
    </lineage>
</organism>
<comment type="similarity">
    <text evidence="6">Belongs to the peptidase M24A family. Methionine aminopeptidase type 1 subfamily.</text>
</comment>
<evidence type="ECO:0000256" key="1">
    <source>
        <dbReference type="ARBA" id="ARBA00002521"/>
    </source>
</evidence>
<accession>A0A2H0XXF4</accession>
<dbReference type="EMBL" id="PEYM01000077">
    <property type="protein sequence ID" value="PIS29623.1"/>
    <property type="molecule type" value="Genomic_DNA"/>
</dbReference>
<evidence type="ECO:0000256" key="5">
    <source>
        <dbReference type="ARBA" id="ARBA00022801"/>
    </source>
</evidence>
<reference evidence="9 10" key="1">
    <citation type="submission" date="2017-09" db="EMBL/GenBank/DDBJ databases">
        <title>Depth-based differentiation of microbial function through sediment-hosted aquifers and enrichment of novel symbionts in the deep terrestrial subsurface.</title>
        <authorList>
            <person name="Probst A.J."/>
            <person name="Ladd B."/>
            <person name="Jarett J.K."/>
            <person name="Geller-Mcgrath D.E."/>
            <person name="Sieber C.M."/>
            <person name="Emerson J.B."/>
            <person name="Anantharaman K."/>
            <person name="Thomas B.C."/>
            <person name="Malmstrom R."/>
            <person name="Stieglmeier M."/>
            <person name="Klingl A."/>
            <person name="Woyke T."/>
            <person name="Ryan C.M."/>
            <person name="Banfield J.F."/>
        </authorList>
    </citation>
    <scope>NUCLEOTIDE SEQUENCE [LARGE SCALE GENOMIC DNA]</scope>
    <source>
        <strain evidence="9">CG08_land_8_20_14_0_20_45_16</strain>
    </source>
</reference>
<comment type="function">
    <text evidence="1 6">Removes the N-terminal methionine from nascent proteins. The N-terminal methionine is often cleaved when the second residue in the primary sequence is small and uncharged (Met-Ala-, Cys, Gly, Pro, Ser, Thr, or Val). Requires deformylation of the N(alpha)-formylated initiator methionine before it can be hydrolyzed.</text>
</comment>
<evidence type="ECO:0000313" key="9">
    <source>
        <dbReference type="EMBL" id="PIS29623.1"/>
    </source>
</evidence>
<dbReference type="HAMAP" id="MF_01974">
    <property type="entry name" value="MetAP_1"/>
    <property type="match status" value="1"/>
</dbReference>
<evidence type="ECO:0000256" key="2">
    <source>
        <dbReference type="ARBA" id="ARBA00022438"/>
    </source>
</evidence>
<dbReference type="AlphaFoldDB" id="A0A2H0XXF4"/>
<feature type="binding site" evidence="6">
    <location>
        <position position="234"/>
    </location>
    <ligand>
        <name>a divalent metal cation</name>
        <dbReference type="ChEBI" id="CHEBI:60240"/>
        <label>1</label>
    </ligand>
</feature>
<keyword evidence="4 6" id="KW-0479">Metal-binding</keyword>
<evidence type="ECO:0000313" key="10">
    <source>
        <dbReference type="Proteomes" id="UP000231343"/>
    </source>
</evidence>
<dbReference type="InterPro" id="IPR001714">
    <property type="entry name" value="Pept_M24_MAP"/>
</dbReference>
<keyword evidence="2 6" id="KW-0031">Aminopeptidase</keyword>
<comment type="catalytic activity">
    <reaction evidence="6 7">
        <text>Release of N-terminal amino acids, preferentially methionine, from peptides and arylamides.</text>
        <dbReference type="EC" id="3.4.11.18"/>
    </reaction>
</comment>
<feature type="binding site" evidence="6">
    <location>
        <position position="203"/>
    </location>
    <ligand>
        <name>a divalent metal cation</name>
        <dbReference type="ChEBI" id="CHEBI:60240"/>
        <label>2</label>
        <note>catalytic</note>
    </ligand>
</feature>
<keyword evidence="3 6" id="KW-0645">Protease</keyword>
<feature type="binding site" evidence="6">
    <location>
        <position position="234"/>
    </location>
    <ligand>
        <name>a divalent metal cation</name>
        <dbReference type="ChEBI" id="CHEBI:60240"/>
        <label>2</label>
        <note>catalytic</note>
    </ligand>
</feature>
<protein>
    <recommendedName>
        <fullName evidence="6 7">Methionine aminopeptidase</fullName>
        <shortName evidence="6">MAP</shortName>
        <shortName evidence="6">MetAP</shortName>
        <ecNumber evidence="6 7">3.4.11.18</ecNumber>
    </recommendedName>
    <alternativeName>
        <fullName evidence="6">Peptidase M</fullName>
    </alternativeName>
</protein>
<dbReference type="GO" id="GO:0005829">
    <property type="term" value="C:cytosol"/>
    <property type="evidence" value="ECO:0007669"/>
    <property type="project" value="TreeGrafter"/>
</dbReference>
<dbReference type="PRINTS" id="PR00599">
    <property type="entry name" value="MAPEPTIDASE"/>
</dbReference>
<dbReference type="PANTHER" id="PTHR43330">
    <property type="entry name" value="METHIONINE AMINOPEPTIDASE"/>
    <property type="match status" value="1"/>
</dbReference>
<feature type="binding site" evidence="6">
    <location>
        <position position="177"/>
    </location>
    <ligand>
        <name>substrate</name>
    </ligand>
</feature>
<sequence>MAKIKIKSAVEVEQMRQAGAIVAWVLQQLAQEIKPGITTLYLDSIADKLIREKGALPVFVGYRGYRHATCLSVNEQVVHGIPGQRVLQVGDIIGVDVGSKINGYCGDTAVTFAVGEISKKAQQLIRTTKEALRAGIKQARVGNHLGDISAAIYRVAKSNGYSVVEDLYGHGIGADLHEEPLVPNFGQPGEGPLLKEGMTLAIEPMLNEGGSKIKTLADGWTVVTQDKGLSCHFEHTILIAGLGPEILTKTN</sequence>
<dbReference type="Pfam" id="PF00557">
    <property type="entry name" value="Peptidase_M24"/>
    <property type="match status" value="1"/>
</dbReference>
<dbReference type="GO" id="GO:0004239">
    <property type="term" value="F:initiator methionyl aminopeptidase activity"/>
    <property type="evidence" value="ECO:0007669"/>
    <property type="project" value="UniProtKB-UniRule"/>
</dbReference>
<feature type="binding site" evidence="6">
    <location>
        <position position="107"/>
    </location>
    <ligand>
        <name>a divalent metal cation</name>
        <dbReference type="ChEBI" id="CHEBI:60240"/>
        <label>1</label>
    </ligand>
</feature>
<dbReference type="GO" id="GO:0070006">
    <property type="term" value="F:metalloaminopeptidase activity"/>
    <property type="evidence" value="ECO:0007669"/>
    <property type="project" value="UniProtKB-UniRule"/>
</dbReference>
<dbReference type="PANTHER" id="PTHR43330:SF27">
    <property type="entry name" value="METHIONINE AMINOPEPTIDASE"/>
    <property type="match status" value="1"/>
</dbReference>
<dbReference type="CDD" id="cd01086">
    <property type="entry name" value="MetAP1"/>
    <property type="match status" value="1"/>
</dbReference>
<comment type="caution">
    <text evidence="9">The sequence shown here is derived from an EMBL/GenBank/DDBJ whole genome shotgun (WGS) entry which is preliminary data.</text>
</comment>
<feature type="binding site" evidence="6">
    <location>
        <position position="96"/>
    </location>
    <ligand>
        <name>a divalent metal cation</name>
        <dbReference type="ChEBI" id="CHEBI:60240"/>
        <label>1</label>
    </ligand>
</feature>
<dbReference type="SUPFAM" id="SSF55920">
    <property type="entry name" value="Creatinase/aminopeptidase"/>
    <property type="match status" value="1"/>
</dbReference>
<proteinExistence type="inferred from homology"/>
<name>A0A2H0XXF4_UNCSA</name>
<evidence type="ECO:0000256" key="7">
    <source>
        <dbReference type="RuleBase" id="RU003653"/>
    </source>
</evidence>
<dbReference type="GO" id="GO:0046872">
    <property type="term" value="F:metal ion binding"/>
    <property type="evidence" value="ECO:0007669"/>
    <property type="project" value="UniProtKB-UniRule"/>
</dbReference>
<dbReference type="Proteomes" id="UP000231343">
    <property type="component" value="Unassembled WGS sequence"/>
</dbReference>
<evidence type="ECO:0000256" key="3">
    <source>
        <dbReference type="ARBA" id="ARBA00022670"/>
    </source>
</evidence>
<evidence type="ECO:0000256" key="4">
    <source>
        <dbReference type="ARBA" id="ARBA00022723"/>
    </source>
</evidence>
<dbReference type="GO" id="GO:0006508">
    <property type="term" value="P:proteolysis"/>
    <property type="evidence" value="ECO:0007669"/>
    <property type="project" value="UniProtKB-KW"/>
</dbReference>
<dbReference type="InterPro" id="IPR000994">
    <property type="entry name" value="Pept_M24"/>
</dbReference>
<comment type="cofactor">
    <cofactor evidence="6">
        <name>Co(2+)</name>
        <dbReference type="ChEBI" id="CHEBI:48828"/>
    </cofactor>
    <cofactor evidence="6">
        <name>Zn(2+)</name>
        <dbReference type="ChEBI" id="CHEBI:29105"/>
    </cofactor>
    <cofactor evidence="6">
        <name>Mn(2+)</name>
        <dbReference type="ChEBI" id="CHEBI:29035"/>
    </cofactor>
    <cofactor evidence="6">
        <name>Fe(2+)</name>
        <dbReference type="ChEBI" id="CHEBI:29033"/>
    </cofactor>
    <text evidence="6">Binds 2 divalent metal cations per subunit. Has a high-affinity and a low affinity metal-binding site. The true nature of the physiological cofactor is under debate. The enzyme is active with cobalt, zinc, manganese or divalent iron ions. Most likely, methionine aminopeptidases function as mononuclear Fe(2+)-metalloproteases under physiological conditions, and the catalytically relevant metal-binding site has been assigned to the histidine-containing high-affinity site.</text>
</comment>
<dbReference type="InterPro" id="IPR036005">
    <property type="entry name" value="Creatinase/aminopeptidase-like"/>
</dbReference>
<feature type="binding site" evidence="6">
    <location>
        <position position="170"/>
    </location>
    <ligand>
        <name>a divalent metal cation</name>
        <dbReference type="ChEBI" id="CHEBI:60240"/>
        <label>2</label>
        <note>catalytic</note>
    </ligand>
</feature>
<dbReference type="Gene3D" id="3.90.230.10">
    <property type="entry name" value="Creatinase/methionine aminopeptidase superfamily"/>
    <property type="match status" value="1"/>
</dbReference>
<evidence type="ECO:0000256" key="6">
    <source>
        <dbReference type="HAMAP-Rule" id="MF_01974"/>
    </source>
</evidence>